<dbReference type="Proteomes" id="UP000806378">
    <property type="component" value="Unassembled WGS sequence"/>
</dbReference>
<name>A0A8T0CH23_CORYI</name>
<sequence length="151" mass="16723">MLPRLVPDDGLKALRVGPVLDLDDKPVVRPGDDLCLALRHSLQRQPCIGLVVARLDSKLSDLPHVRVAQVLYRLPSPDRRLRPGGSGGRDLEEEKDSGGEDKDSHSGRLRNWMPILKVSRGGGVRALCRSWNCESHGYLSCGVEKRNIFLV</sequence>
<feature type="region of interest" description="Disordered" evidence="1">
    <location>
        <begin position="76"/>
        <end position="107"/>
    </location>
</feature>
<feature type="compositionally biased region" description="Basic and acidic residues" evidence="1">
    <location>
        <begin position="89"/>
        <end position="106"/>
    </location>
</feature>
<evidence type="ECO:0000256" key="1">
    <source>
        <dbReference type="SAM" id="MobiDB-lite"/>
    </source>
</evidence>
<evidence type="ECO:0000313" key="3">
    <source>
        <dbReference type="Proteomes" id="UP000806378"/>
    </source>
</evidence>
<reference evidence="2" key="1">
    <citation type="submission" date="2020-05" db="EMBL/GenBank/DDBJ databases">
        <title>WGS assembly of Corymbia citriodora subspecies variegata.</title>
        <authorList>
            <person name="Barry K."/>
            <person name="Hundley H."/>
            <person name="Shu S."/>
            <person name="Jenkins J."/>
            <person name="Grimwood J."/>
            <person name="Baten A."/>
        </authorList>
    </citation>
    <scope>NUCLEOTIDE SEQUENCE</scope>
    <source>
        <strain evidence="2">CV2-018</strain>
    </source>
</reference>
<comment type="caution">
    <text evidence="2">The sequence shown here is derived from an EMBL/GenBank/DDBJ whole genome shotgun (WGS) entry which is preliminary data.</text>
</comment>
<gene>
    <name evidence="2" type="ORF">BT93_L3588</name>
</gene>
<accession>A0A8T0CH23</accession>
<dbReference type="EMBL" id="MU091566">
    <property type="protein sequence ID" value="KAF7846921.1"/>
    <property type="molecule type" value="Genomic_DNA"/>
</dbReference>
<dbReference type="Gramene" id="rna-gnl|WGS:JABURB|Cocit.L3588.1">
    <property type="protein sequence ID" value="cds-KAF7846921.1"/>
    <property type="gene ID" value="gene-BT93_L3588"/>
</dbReference>
<evidence type="ECO:0000313" key="2">
    <source>
        <dbReference type="EMBL" id="KAF7846921.1"/>
    </source>
</evidence>
<organism evidence="2 3">
    <name type="scientific">Corymbia citriodora subsp. variegata</name>
    <dbReference type="NCBI Taxonomy" id="360336"/>
    <lineage>
        <taxon>Eukaryota</taxon>
        <taxon>Viridiplantae</taxon>
        <taxon>Streptophyta</taxon>
        <taxon>Embryophyta</taxon>
        <taxon>Tracheophyta</taxon>
        <taxon>Spermatophyta</taxon>
        <taxon>Magnoliopsida</taxon>
        <taxon>eudicotyledons</taxon>
        <taxon>Gunneridae</taxon>
        <taxon>Pentapetalae</taxon>
        <taxon>rosids</taxon>
        <taxon>malvids</taxon>
        <taxon>Myrtales</taxon>
        <taxon>Myrtaceae</taxon>
        <taxon>Myrtoideae</taxon>
        <taxon>Eucalypteae</taxon>
        <taxon>Corymbia</taxon>
    </lineage>
</organism>
<dbReference type="AlphaFoldDB" id="A0A8T0CH23"/>
<keyword evidence="3" id="KW-1185">Reference proteome</keyword>
<protein>
    <submittedName>
        <fullName evidence="2">Uncharacterized protein</fullName>
    </submittedName>
</protein>
<proteinExistence type="predicted"/>